<dbReference type="GO" id="GO:0006183">
    <property type="term" value="P:GTP biosynthetic process"/>
    <property type="evidence" value="ECO:0007669"/>
    <property type="project" value="TreeGrafter"/>
</dbReference>
<keyword evidence="2" id="KW-0560">Oxidoreductase</keyword>
<dbReference type="Pfam" id="PF00478">
    <property type="entry name" value="IMPDH"/>
    <property type="match status" value="1"/>
</dbReference>
<feature type="coiled-coil region" evidence="4">
    <location>
        <begin position="124"/>
        <end position="151"/>
    </location>
</feature>
<evidence type="ECO:0000259" key="5">
    <source>
        <dbReference type="Pfam" id="PF00478"/>
    </source>
</evidence>
<comment type="caution">
    <text evidence="6">The sequence shown here is derived from an EMBL/GenBank/DDBJ whole genome shotgun (WGS) entry which is preliminary data.</text>
</comment>
<keyword evidence="3" id="KW-0520">NAD</keyword>
<evidence type="ECO:0000256" key="4">
    <source>
        <dbReference type="SAM" id="Coils"/>
    </source>
</evidence>
<dbReference type="InterPro" id="IPR005990">
    <property type="entry name" value="IMP_DH"/>
</dbReference>
<dbReference type="SMART" id="SM01240">
    <property type="entry name" value="IMPDH"/>
    <property type="match status" value="1"/>
</dbReference>
<gene>
    <name evidence="6" type="ORF">L8U58_04730</name>
</gene>
<evidence type="ECO:0000256" key="2">
    <source>
        <dbReference type="ARBA" id="ARBA00023002"/>
    </source>
</evidence>
<dbReference type="GO" id="GO:0003938">
    <property type="term" value="F:IMP dehydrogenase activity"/>
    <property type="evidence" value="ECO:0007669"/>
    <property type="project" value="InterPro"/>
</dbReference>
<reference evidence="6" key="1">
    <citation type="submission" date="2022-02" db="EMBL/GenBank/DDBJ databases">
        <title>Corynebacterium sp. from urogenital microbiome.</title>
        <authorList>
            <person name="Cappelli E.A."/>
            <person name="Ribeiro T.G."/>
            <person name="Peixe L."/>
        </authorList>
    </citation>
    <scope>NUCLEOTIDE SEQUENCE</scope>
    <source>
        <strain evidence="6">C9Ua_112</strain>
    </source>
</reference>
<proteinExistence type="inferred from homology"/>
<dbReference type="InterPro" id="IPR013785">
    <property type="entry name" value="Aldolase_TIM"/>
</dbReference>
<dbReference type="InterPro" id="IPR005992">
    <property type="entry name" value="IMP_DH-rel2"/>
</dbReference>
<accession>A0A9X3M8T9</accession>
<dbReference type="GeneID" id="301812842"/>
<dbReference type="EMBL" id="JAKMUV010000003">
    <property type="protein sequence ID" value="MCZ9304843.1"/>
    <property type="molecule type" value="Genomic_DNA"/>
</dbReference>
<sequence length="388" mass="41594">MQEYVDIGRSRTARRVYGLNQIDIVPSRRTRSSHDVDTSWKIDAYSFDIPVMTHPTDSIVTPEFAIEFGQLGGLPVINAEGLWGRVDDLDAALRGVVEAARKAEAFLFEEQGSDATSVPDLYGANAELQRLHALELNVDLLQERLDKVRESGVRFAVRVSPQNARELAPVLIKSGMDLLVVQGTLVSAEHVHRDGEPLNLKEFIGSLDIPVIAGGVVDYTTAMHLMRTGAAGVIIGSGHTTNNESLGIDVPMATAIADAAAARRDYLDETGGRYVHIIADSSLHNSGDVAKAIACGADAVSLGLPLATAASAGAPNWYWPSTAGHPKLPRGLVEEVGLGETQPLEELLFGPTTNPIGGENIIGALRRSMAKCGYTDIKSFQKVDLVVR</sequence>
<evidence type="ECO:0000256" key="1">
    <source>
        <dbReference type="ARBA" id="ARBA00005502"/>
    </source>
</evidence>
<keyword evidence="7" id="KW-1185">Reference proteome</keyword>
<evidence type="ECO:0000256" key="3">
    <source>
        <dbReference type="ARBA" id="ARBA00023027"/>
    </source>
</evidence>
<dbReference type="Gene3D" id="3.20.20.70">
    <property type="entry name" value="Aldolase class I"/>
    <property type="match status" value="1"/>
</dbReference>
<protein>
    <submittedName>
        <fullName evidence="6">GuaB3 family IMP dehydrogenase-related protein</fullName>
    </submittedName>
</protein>
<evidence type="ECO:0000313" key="6">
    <source>
        <dbReference type="EMBL" id="MCZ9304843.1"/>
    </source>
</evidence>
<dbReference type="RefSeq" id="WP_034971146.1">
    <property type="nucleotide sequence ID" value="NZ_CP180526.1"/>
</dbReference>
<dbReference type="PANTHER" id="PTHR11911:SF85">
    <property type="entry name" value="INOSINE-5'-MONOPHOSPHATE DEHYDROGENASE"/>
    <property type="match status" value="1"/>
</dbReference>
<dbReference type="SUPFAM" id="SSF51412">
    <property type="entry name" value="Inosine monophosphate dehydrogenase (IMPDH)"/>
    <property type="match status" value="1"/>
</dbReference>
<dbReference type="AlphaFoldDB" id="A0A9X3M8T9"/>
<feature type="domain" description="IMP dehydrogenase/GMP reductase" evidence="5">
    <location>
        <begin position="21"/>
        <end position="312"/>
    </location>
</feature>
<keyword evidence="4" id="KW-0175">Coiled coil</keyword>
<dbReference type="PANTHER" id="PTHR11911">
    <property type="entry name" value="INOSINE-5-MONOPHOSPHATE DEHYDROGENASE RELATED"/>
    <property type="match status" value="1"/>
</dbReference>
<dbReference type="NCBIfam" id="TIGR01304">
    <property type="entry name" value="IMP_DH_rel_2"/>
    <property type="match status" value="1"/>
</dbReference>
<dbReference type="InterPro" id="IPR001093">
    <property type="entry name" value="IMP_DH_GMPRt"/>
</dbReference>
<dbReference type="Proteomes" id="UP001146505">
    <property type="component" value="Unassembled WGS sequence"/>
</dbReference>
<evidence type="ECO:0000313" key="7">
    <source>
        <dbReference type="Proteomes" id="UP001146505"/>
    </source>
</evidence>
<comment type="similarity">
    <text evidence="1">Belongs to the IMPDH/GMPR family.</text>
</comment>
<name>A0A9X3M8T9_9CORY</name>
<organism evidence="6 7">
    <name type="scientific">Corynebacterium macclintockiae</name>
    <dbReference type="NCBI Taxonomy" id="2913501"/>
    <lineage>
        <taxon>Bacteria</taxon>
        <taxon>Bacillati</taxon>
        <taxon>Actinomycetota</taxon>
        <taxon>Actinomycetes</taxon>
        <taxon>Mycobacteriales</taxon>
        <taxon>Corynebacteriaceae</taxon>
        <taxon>Corynebacterium</taxon>
    </lineage>
</organism>